<dbReference type="InterPro" id="IPR033132">
    <property type="entry name" value="GH_1_N_CS"/>
</dbReference>
<dbReference type="PANTHER" id="PTHR10353">
    <property type="entry name" value="GLYCOSYL HYDROLASE"/>
    <property type="match status" value="1"/>
</dbReference>
<dbReference type="InterPro" id="IPR035979">
    <property type="entry name" value="RBD_domain_sf"/>
</dbReference>
<comment type="catalytic activity">
    <reaction evidence="1">
        <text>Hydrolysis of terminal, non-reducing beta-D-glucosyl residues with release of beta-D-glucose.</text>
        <dbReference type="EC" id="3.2.1.21"/>
    </reaction>
</comment>
<accession>A0A1V8SCZ2</accession>
<dbReference type="CDD" id="cd01921">
    <property type="entry name" value="cyclophilin_RRM"/>
    <property type="match status" value="1"/>
</dbReference>
<gene>
    <name evidence="13" type="ORF">B0A48_17360</name>
</gene>
<dbReference type="SMART" id="SM00360">
    <property type="entry name" value="RRM"/>
    <property type="match status" value="1"/>
</dbReference>
<evidence type="ECO:0000256" key="2">
    <source>
        <dbReference type="ARBA" id="ARBA00000971"/>
    </source>
</evidence>
<evidence type="ECO:0000313" key="13">
    <source>
        <dbReference type="EMBL" id="OQN96800.1"/>
    </source>
</evidence>
<dbReference type="EMBL" id="NAJO01000061">
    <property type="protein sequence ID" value="OQN96800.1"/>
    <property type="molecule type" value="Genomic_DNA"/>
</dbReference>
<comment type="caution">
    <text evidence="13">The sequence shown here is derived from an EMBL/GenBank/DDBJ whole genome shotgun (WGS) entry which is preliminary data.</text>
</comment>
<keyword evidence="6" id="KW-0378">Hydrolase</keyword>
<evidence type="ECO:0000256" key="4">
    <source>
        <dbReference type="ARBA" id="ARBA00012744"/>
    </source>
</evidence>
<dbReference type="InterPro" id="IPR000504">
    <property type="entry name" value="RRM_dom"/>
</dbReference>
<evidence type="ECO:0000256" key="1">
    <source>
        <dbReference type="ARBA" id="ARBA00000448"/>
    </source>
</evidence>
<feature type="domain" description="PPIase cyclophilin-type" evidence="11">
    <location>
        <begin position="508"/>
        <end position="680"/>
    </location>
</feature>
<keyword evidence="7" id="KW-0326">Glycosidase</keyword>
<comment type="similarity">
    <text evidence="3">Belongs to the glycosyl hydrolase 1 family.</text>
</comment>
<reference evidence="14" key="1">
    <citation type="submission" date="2017-03" db="EMBL/GenBank/DDBJ databases">
        <title>Genomes of endolithic fungi from Antarctica.</title>
        <authorList>
            <person name="Coleine C."/>
            <person name="Masonjones S."/>
            <person name="Stajich J.E."/>
        </authorList>
    </citation>
    <scope>NUCLEOTIDE SEQUENCE [LARGE SCALE GENOMIC DNA]</scope>
    <source>
        <strain evidence="14">CCFEE 5527</strain>
    </source>
</reference>
<dbReference type="SUPFAM" id="SSF50891">
    <property type="entry name" value="Cyclophilin-like"/>
    <property type="match status" value="1"/>
</dbReference>
<protein>
    <recommendedName>
        <fullName evidence="5">Peptidyl-prolyl cis-trans isomerase-like 4</fullName>
        <ecNumber evidence="4">3.2.1.21</ecNumber>
    </recommendedName>
</protein>
<evidence type="ECO:0000256" key="6">
    <source>
        <dbReference type="ARBA" id="ARBA00022801"/>
    </source>
</evidence>
<dbReference type="EC" id="3.2.1.21" evidence="4"/>
<proteinExistence type="inferred from homology"/>
<dbReference type="PRINTS" id="PR00131">
    <property type="entry name" value="GLHYDRLASE1"/>
</dbReference>
<dbReference type="Gene3D" id="3.20.20.80">
    <property type="entry name" value="Glycosidases"/>
    <property type="match status" value="1"/>
</dbReference>
<dbReference type="Pfam" id="PF00232">
    <property type="entry name" value="Glyco_hydro_1"/>
    <property type="match status" value="1"/>
</dbReference>
<dbReference type="SUPFAM" id="SSF54928">
    <property type="entry name" value="RNA-binding domain, RBD"/>
    <property type="match status" value="1"/>
</dbReference>
<dbReference type="GO" id="GO:0003723">
    <property type="term" value="F:RNA binding"/>
    <property type="evidence" value="ECO:0007669"/>
    <property type="project" value="UniProtKB-UniRule"/>
</dbReference>
<evidence type="ECO:0000256" key="7">
    <source>
        <dbReference type="ARBA" id="ARBA00023295"/>
    </source>
</evidence>
<dbReference type="InterPro" id="IPR002130">
    <property type="entry name" value="Cyclophilin-type_PPIase_dom"/>
</dbReference>
<keyword evidence="9" id="KW-0694">RNA-binding</keyword>
<dbReference type="PANTHER" id="PTHR10353:SF36">
    <property type="entry name" value="LP05116P"/>
    <property type="match status" value="1"/>
</dbReference>
<dbReference type="GO" id="GO:0030245">
    <property type="term" value="P:cellulose catabolic process"/>
    <property type="evidence" value="ECO:0007669"/>
    <property type="project" value="UniProtKB-ARBA"/>
</dbReference>
<dbReference type="Pfam" id="PF00076">
    <property type="entry name" value="RRM_1"/>
    <property type="match status" value="1"/>
</dbReference>
<dbReference type="FunFam" id="3.20.20.80:FF:000011">
    <property type="entry name" value="Cytosolic beta-glucosidase"/>
    <property type="match status" value="1"/>
</dbReference>
<dbReference type="Proteomes" id="UP000192596">
    <property type="component" value="Unassembled WGS sequence"/>
</dbReference>
<comment type="function">
    <text evidence="8">Plays an important role in cellulose degradation. Shows hydrolytic activity against several glycosidic compounds.</text>
</comment>
<dbReference type="PROSITE" id="PS00653">
    <property type="entry name" value="GLYCOSYL_HYDROL_F1_2"/>
    <property type="match status" value="1"/>
</dbReference>
<dbReference type="GO" id="GO:0003755">
    <property type="term" value="F:peptidyl-prolyl cis-trans isomerase activity"/>
    <property type="evidence" value="ECO:0007669"/>
    <property type="project" value="UniProtKB-EC"/>
</dbReference>
<dbReference type="InterPro" id="IPR029000">
    <property type="entry name" value="Cyclophilin-like_dom_sf"/>
</dbReference>
<sequence length="1063" mass="118731">MTTASFPKDFLWGFATASYQIEGGIKDDGRGPSFWDTFCDIPGKIADGSSGVTACDSYHQYPADIELLKQLGAKAYRFSISWSRVIPVGGRNDPVNEKGLQYYVTLVDELVKAGIEPMVTLFHWDLPQGLHDRYGGLLNKEEYTKDYVRFARVMFEALGEKVKLWITYNEPWCSSVLGYSIGQFAPGHTSDRKKSPVGDSSREPWTVGHNILVAHGAAVKVYREEYKQKQGGVIGITLNGDWTEPWDPESKDDIEACERKLEFAISWFGDPIYHGKYPDSMRKQLGDRLPEWTEEDRALVQGSNDFYGMNTYCANYIKNIPHPAKPEDFTGNLELLLENKDGKSIGELTQSPWLRPYPQGFRKLIKWISDRYGKPIIYVTENGTSVLGENDKTKEEILNDDFRVKYFEDHLQALAEARTFDGVDVRGYMAWSLLDNFEWAEGYETRFGVTYVDYEGGQKRYPKKSAKAIGQIFDKLIENITSHSKTKNIHIPSTHAGQGLIAMSVLLETSAGDITIDLFVTDAPKCCENFLKLCKIKYYNFSPVYDVQPNFSFQSGDPIGPDSKDSDGGSSIWGLPSGTSKRATRPDRIVFKPEISRKRKHGERGTVSMATTVSKVNSDDRLAGSQFLITLGDNIEDLDGKAAIFGEVVEGFDALEKINTAFIDGKGRPLQDIRILHTVVLDDPYDDPPEMLEAPASPPPSAEQQATVRIAHDEVLEEDADPEKLEGLRREREARAQALTLELIGDLPFAEVTPPEQILFVCKLNPVTRDEDLELIFSRFGKILSCEVIRDKKSGDSLQYAFIEFATKEDCERAYFKMQGVLIDDHRIHVDFSQSVSKLSADWRNSTNSKTARGKGGFGGIDSLERRQQLNETADSATPRNLDSGQEVEVRFGVMLVDVREIAMSPATEMREMAAGVNEAVTDVSIVEDEKKSCLDDLPALSQLLAMEPLPDKMLVYHHRAGNSPIVANGLAVISVYKLNDLVAEHGDLQVTRKTIPRGALKLDILEVDLQTSAQRDVFGTMPNQEANVAGIKVPIRIWLGSVAGLAGFKEMIIVSKKRSAKM</sequence>
<dbReference type="Gene3D" id="3.30.70.330">
    <property type="match status" value="1"/>
</dbReference>
<dbReference type="SUPFAM" id="SSF51445">
    <property type="entry name" value="(Trans)glycosidases"/>
    <property type="match status" value="1"/>
</dbReference>
<evidence type="ECO:0000313" key="14">
    <source>
        <dbReference type="Proteomes" id="UP000192596"/>
    </source>
</evidence>
<organism evidence="13 14">
    <name type="scientific">Cryoendolithus antarcticus</name>
    <dbReference type="NCBI Taxonomy" id="1507870"/>
    <lineage>
        <taxon>Eukaryota</taxon>
        <taxon>Fungi</taxon>
        <taxon>Dikarya</taxon>
        <taxon>Ascomycota</taxon>
        <taxon>Pezizomycotina</taxon>
        <taxon>Dothideomycetes</taxon>
        <taxon>Dothideomycetidae</taxon>
        <taxon>Cladosporiales</taxon>
        <taxon>Cladosporiaceae</taxon>
        <taxon>Cryoendolithus</taxon>
    </lineage>
</organism>
<evidence type="ECO:0000259" key="12">
    <source>
        <dbReference type="PROSITE" id="PS50102"/>
    </source>
</evidence>
<evidence type="ECO:0000256" key="9">
    <source>
        <dbReference type="PROSITE-ProRule" id="PRU00176"/>
    </source>
</evidence>
<dbReference type="InterPro" id="IPR001360">
    <property type="entry name" value="Glyco_hydro_1"/>
</dbReference>
<keyword evidence="14" id="KW-1185">Reference proteome</keyword>
<dbReference type="InterPro" id="IPR035538">
    <property type="entry name" value="Cyclophilin_PPIL4"/>
</dbReference>
<evidence type="ECO:0000256" key="5">
    <source>
        <dbReference type="ARBA" id="ARBA00020587"/>
    </source>
</evidence>
<dbReference type="AlphaFoldDB" id="A0A1V8SCZ2"/>
<name>A0A1V8SCZ2_9PEZI</name>
<dbReference type="CDD" id="cd12235">
    <property type="entry name" value="RRM_PPIL4"/>
    <property type="match status" value="1"/>
</dbReference>
<comment type="catalytic activity">
    <reaction evidence="2">
        <text>[protein]-peptidylproline (omega=180) = [protein]-peptidylproline (omega=0)</text>
        <dbReference type="Rhea" id="RHEA:16237"/>
        <dbReference type="Rhea" id="RHEA-COMP:10747"/>
        <dbReference type="Rhea" id="RHEA-COMP:10748"/>
        <dbReference type="ChEBI" id="CHEBI:83833"/>
        <dbReference type="ChEBI" id="CHEBI:83834"/>
        <dbReference type="EC" id="5.2.1.8"/>
    </reaction>
</comment>
<evidence type="ECO:0000256" key="3">
    <source>
        <dbReference type="ARBA" id="ARBA00010838"/>
    </source>
</evidence>
<dbReference type="InParanoid" id="A0A1V8SCZ2"/>
<dbReference type="Gene3D" id="2.40.100.10">
    <property type="entry name" value="Cyclophilin-like"/>
    <property type="match status" value="1"/>
</dbReference>
<dbReference type="STRING" id="1507870.A0A1V8SCZ2"/>
<dbReference type="InterPro" id="IPR017853">
    <property type="entry name" value="GH"/>
</dbReference>
<dbReference type="PROSITE" id="PS50072">
    <property type="entry name" value="CSA_PPIASE_2"/>
    <property type="match status" value="1"/>
</dbReference>
<dbReference type="Pfam" id="PF00160">
    <property type="entry name" value="Pro_isomerase"/>
    <property type="match status" value="1"/>
</dbReference>
<evidence type="ECO:0000256" key="8">
    <source>
        <dbReference type="ARBA" id="ARBA00056775"/>
    </source>
</evidence>
<dbReference type="GO" id="GO:0080079">
    <property type="term" value="F:cellobiose glucosidase activity"/>
    <property type="evidence" value="ECO:0007669"/>
    <property type="project" value="UniProtKB-ARBA"/>
</dbReference>
<dbReference type="PROSITE" id="PS50102">
    <property type="entry name" value="RRM"/>
    <property type="match status" value="1"/>
</dbReference>
<feature type="domain" description="RRM" evidence="12">
    <location>
        <begin position="757"/>
        <end position="835"/>
    </location>
</feature>
<evidence type="ECO:0000259" key="11">
    <source>
        <dbReference type="PROSITE" id="PS50072"/>
    </source>
</evidence>
<dbReference type="InterPro" id="IPR012677">
    <property type="entry name" value="Nucleotide-bd_a/b_plait_sf"/>
</dbReference>
<dbReference type="OrthoDB" id="65569at2759"/>
<evidence type="ECO:0000256" key="10">
    <source>
        <dbReference type="SAM" id="MobiDB-lite"/>
    </source>
</evidence>
<feature type="region of interest" description="Disordered" evidence="10">
    <location>
        <begin position="556"/>
        <end position="587"/>
    </location>
</feature>